<evidence type="ECO:0000256" key="2">
    <source>
        <dbReference type="PROSITE-ProRule" id="PRU01091"/>
    </source>
</evidence>
<dbReference type="Gene3D" id="1.25.40.10">
    <property type="entry name" value="Tetratricopeptide repeat domain"/>
    <property type="match status" value="1"/>
</dbReference>
<name>A0A0H0XNH7_9SPHN</name>
<proteinExistence type="predicted"/>
<gene>
    <name evidence="6" type="ORF">AAV99_07420</name>
</gene>
<keyword evidence="1 2" id="KW-0238">DNA-binding</keyword>
<dbReference type="Gene3D" id="3.40.50.10610">
    <property type="entry name" value="ABC-type transport auxiliary lipoprotein component"/>
    <property type="match status" value="1"/>
</dbReference>
<dbReference type="CDD" id="cd00383">
    <property type="entry name" value="trans_reg_C"/>
    <property type="match status" value="1"/>
</dbReference>
<keyword evidence="7" id="KW-1185">Reference proteome</keyword>
<dbReference type="STRING" id="874156.GCA_001021555_01835"/>
<dbReference type="Proteomes" id="UP000053455">
    <property type="component" value="Unassembled WGS sequence"/>
</dbReference>
<dbReference type="SUPFAM" id="SSF48452">
    <property type="entry name" value="TPR-like"/>
    <property type="match status" value="1"/>
</dbReference>
<dbReference type="GO" id="GO:0006355">
    <property type="term" value="P:regulation of DNA-templated transcription"/>
    <property type="evidence" value="ECO:0007669"/>
    <property type="project" value="InterPro"/>
</dbReference>
<dbReference type="GO" id="GO:0003677">
    <property type="term" value="F:DNA binding"/>
    <property type="evidence" value="ECO:0007669"/>
    <property type="project" value="UniProtKB-UniRule"/>
</dbReference>
<dbReference type="InterPro" id="IPR016032">
    <property type="entry name" value="Sig_transdc_resp-reg_C-effctor"/>
</dbReference>
<dbReference type="InterPro" id="IPR011990">
    <property type="entry name" value="TPR-like_helical_dom_sf"/>
</dbReference>
<dbReference type="OrthoDB" id="7503051at2"/>
<dbReference type="EMBL" id="LBHU01000002">
    <property type="protein sequence ID" value="KLI63581.1"/>
    <property type="molecule type" value="Genomic_DNA"/>
</dbReference>
<dbReference type="SMART" id="SM00862">
    <property type="entry name" value="Trans_reg_C"/>
    <property type="match status" value="1"/>
</dbReference>
<dbReference type="PATRIC" id="fig|874156.12.peg.1526"/>
<accession>A0A0H0XNH7</accession>
<evidence type="ECO:0000313" key="7">
    <source>
        <dbReference type="Proteomes" id="UP000053455"/>
    </source>
</evidence>
<evidence type="ECO:0000256" key="3">
    <source>
        <dbReference type="SAM" id="MobiDB-lite"/>
    </source>
</evidence>
<dbReference type="InterPro" id="IPR036388">
    <property type="entry name" value="WH-like_DNA-bd_sf"/>
</dbReference>
<evidence type="ECO:0000313" key="6">
    <source>
        <dbReference type="EMBL" id="KLI63581.1"/>
    </source>
</evidence>
<keyword evidence="4" id="KW-1133">Transmembrane helix</keyword>
<feature type="DNA-binding region" description="OmpR/PhoB-type" evidence="2">
    <location>
        <begin position="27"/>
        <end position="125"/>
    </location>
</feature>
<dbReference type="RefSeq" id="WP_047093392.1">
    <property type="nucleotide sequence ID" value="NZ_LBHU01000002.1"/>
</dbReference>
<feature type="domain" description="OmpR/PhoB-type" evidence="5">
    <location>
        <begin position="27"/>
        <end position="125"/>
    </location>
</feature>
<evidence type="ECO:0000256" key="1">
    <source>
        <dbReference type="ARBA" id="ARBA00023125"/>
    </source>
</evidence>
<feature type="region of interest" description="Disordered" evidence="3">
    <location>
        <begin position="1"/>
        <end position="21"/>
    </location>
</feature>
<evidence type="ECO:0000259" key="5">
    <source>
        <dbReference type="PROSITE" id="PS51755"/>
    </source>
</evidence>
<dbReference type="Gene3D" id="1.10.10.10">
    <property type="entry name" value="Winged helix-like DNA-binding domain superfamily/Winged helix DNA-binding domain"/>
    <property type="match status" value="1"/>
</dbReference>
<feature type="transmembrane region" description="Helical" evidence="4">
    <location>
        <begin position="147"/>
        <end position="167"/>
    </location>
</feature>
<evidence type="ECO:0000256" key="4">
    <source>
        <dbReference type="SAM" id="Phobius"/>
    </source>
</evidence>
<dbReference type="AlphaFoldDB" id="A0A0H0XNH7"/>
<dbReference type="PROSITE" id="PS51755">
    <property type="entry name" value="OMPR_PHOB"/>
    <property type="match status" value="1"/>
</dbReference>
<keyword evidence="4" id="KW-0812">Transmembrane</keyword>
<dbReference type="GO" id="GO:0000160">
    <property type="term" value="P:phosphorelay signal transduction system"/>
    <property type="evidence" value="ECO:0007669"/>
    <property type="project" value="InterPro"/>
</dbReference>
<comment type="caution">
    <text evidence="6">The sequence shown here is derived from an EMBL/GenBank/DDBJ whole genome shotgun (WGS) entry which is preliminary data.</text>
</comment>
<dbReference type="Pfam" id="PF00486">
    <property type="entry name" value="Trans_reg_C"/>
    <property type="match status" value="1"/>
</dbReference>
<dbReference type="InterPro" id="IPR001867">
    <property type="entry name" value="OmpR/PhoB-type_DNA-bd"/>
</dbReference>
<organism evidence="6 7">
    <name type="scientific">Aurantiacibacter marinus</name>
    <dbReference type="NCBI Taxonomy" id="874156"/>
    <lineage>
        <taxon>Bacteria</taxon>
        <taxon>Pseudomonadati</taxon>
        <taxon>Pseudomonadota</taxon>
        <taxon>Alphaproteobacteria</taxon>
        <taxon>Sphingomonadales</taxon>
        <taxon>Erythrobacteraceae</taxon>
        <taxon>Aurantiacibacter</taxon>
    </lineage>
</organism>
<dbReference type="SUPFAM" id="SSF46894">
    <property type="entry name" value="C-terminal effector domain of the bipartite response regulators"/>
    <property type="match status" value="1"/>
</dbReference>
<sequence length="764" mass="84466">MGEVRPVPGQENGAPDPALSPIDLAREQPFELGSLRVVPYKTVVEGAGGEEHVEPKVMQVLVTLARTPGRIFSRDDLIECCWDGRIVGDASVTRVISRLRAVFRNLGEDDAQIETLPKVGYRLLMDGDEAVSTQPLQSPQAEAKRRFPILAIAIIAIAMLASAFAWFTSRPITDPLTVVMLPLEASEGVDPFYASGMEAEIRSQLGRNTGMEVRAGESAIQLAAEGRSPAEIGTALDADLVWQGELSNSVATITLNARLIDPETGENVWTDSLQSAPDAAEFLPLRAVRVMLEALGRPPQSEDTQQAGSDEDYALYLTAMGLLKGRGVEQRMAAYEILEQVVDRNRNFADGLAGLAKANFLYPTTDRAEKDARSATALEQAEAALELDPRSVDALKVAGILQIDDLELQLQRLRLATQIDPGDAEAWFWRGIVERDAGPGDGKVLETVRHLVAVDPLWPASWRASDSAMELGDFDLARELERRVIAASATEPQRLLARARLARIDGDLSEFMRLVREARGNLSDAERRWGFFTQERYARFLLGLQPMDSGVVVPVDARTDLLDQMRDRTMPTRNELLAAGITPQNFWDDRQIAGESMSLLLRDGREDELLAYYDAKFDAAPAFVNWAQDTDRAHQILPFASPYLALAMRRAGRDREAQEMVALAREWTQLWSDSGQTSVFSLLYELRLAALTGDDASAIAVIQRLPDYGWPLQLSHVNYEAIGLLADDPLYEEVRELPQVRAVLGSIRAHFARERREVLALGFE</sequence>
<keyword evidence="4" id="KW-0472">Membrane</keyword>
<protein>
    <recommendedName>
        <fullName evidence="5">OmpR/PhoB-type domain-containing protein</fullName>
    </recommendedName>
</protein>
<reference evidence="6 7" key="1">
    <citation type="submission" date="2015-04" db="EMBL/GenBank/DDBJ databases">
        <title>The draft genome sequence of Erythrobacter marinus HWDM-33.</title>
        <authorList>
            <person name="Zhuang L."/>
            <person name="Liu Y."/>
            <person name="Shao Z."/>
        </authorList>
    </citation>
    <scope>NUCLEOTIDE SEQUENCE [LARGE SCALE GENOMIC DNA]</scope>
    <source>
        <strain evidence="6 7">HWDM-33</strain>
    </source>
</reference>